<dbReference type="Pfam" id="PF11521">
    <property type="entry name" value="TFIIE-A_C"/>
    <property type="match status" value="1"/>
</dbReference>
<evidence type="ECO:0000313" key="6">
    <source>
        <dbReference type="EMBL" id="PAV81104.1"/>
    </source>
</evidence>
<dbReference type="PANTHER" id="PTHR13097">
    <property type="entry name" value="TRANSCRIPTION INITIATION FACTOR IIE, ALPHA SUBUNIT"/>
    <property type="match status" value="1"/>
</dbReference>
<dbReference type="Gene3D" id="3.30.40.10">
    <property type="entry name" value="Zinc/RING finger domain, C3HC4 (zinc finger)"/>
    <property type="match status" value="1"/>
</dbReference>
<dbReference type="SUPFAM" id="SSF57783">
    <property type="entry name" value="Zinc beta-ribbon"/>
    <property type="match status" value="1"/>
</dbReference>
<dbReference type="Pfam" id="PF02002">
    <property type="entry name" value="TFIIE_alpha"/>
    <property type="match status" value="1"/>
</dbReference>
<feature type="compositionally biased region" description="Basic and acidic residues" evidence="4">
    <location>
        <begin position="372"/>
        <end position="385"/>
    </location>
</feature>
<dbReference type="InterPro" id="IPR039997">
    <property type="entry name" value="TFE"/>
</dbReference>
<dbReference type="InterPro" id="IPR017919">
    <property type="entry name" value="TFIIE/TFIIEa_HTH"/>
</dbReference>
<dbReference type="STRING" id="2018661.A0A2A2L4L6"/>
<dbReference type="EMBL" id="LIAE01007202">
    <property type="protein sequence ID" value="PAV81104.1"/>
    <property type="molecule type" value="Genomic_DNA"/>
</dbReference>
<evidence type="ECO:0000256" key="4">
    <source>
        <dbReference type="SAM" id="MobiDB-lite"/>
    </source>
</evidence>
<keyword evidence="7" id="KW-1185">Reference proteome</keyword>
<dbReference type="Gene3D" id="6.10.140.1250">
    <property type="match status" value="1"/>
</dbReference>
<dbReference type="OrthoDB" id="361102at2759"/>
<dbReference type="InterPro" id="IPR021600">
    <property type="entry name" value="TFIIE_asu_C"/>
</dbReference>
<protein>
    <recommendedName>
        <fullName evidence="5">HTH TFE/IIEalpha-type domain-containing protein</fullName>
    </recommendedName>
</protein>
<dbReference type="SMART" id="SM00531">
    <property type="entry name" value="TFIIE"/>
    <property type="match status" value="1"/>
</dbReference>
<dbReference type="PROSITE" id="PS51344">
    <property type="entry name" value="HTH_TFE_IIE"/>
    <property type="match status" value="1"/>
</dbReference>
<dbReference type="GO" id="GO:0005673">
    <property type="term" value="C:transcription factor TFIIE complex"/>
    <property type="evidence" value="ECO:0007669"/>
    <property type="project" value="TreeGrafter"/>
</dbReference>
<dbReference type="InterPro" id="IPR002853">
    <property type="entry name" value="TFIIE_asu"/>
</dbReference>
<dbReference type="AlphaFoldDB" id="A0A2A2L4L6"/>
<keyword evidence="3" id="KW-0804">Transcription</keyword>
<dbReference type="Proteomes" id="UP000218231">
    <property type="component" value="Unassembled WGS sequence"/>
</dbReference>
<organism evidence="6 7">
    <name type="scientific">Diploscapter pachys</name>
    <dbReference type="NCBI Taxonomy" id="2018661"/>
    <lineage>
        <taxon>Eukaryota</taxon>
        <taxon>Metazoa</taxon>
        <taxon>Ecdysozoa</taxon>
        <taxon>Nematoda</taxon>
        <taxon>Chromadorea</taxon>
        <taxon>Rhabditida</taxon>
        <taxon>Rhabditina</taxon>
        <taxon>Rhabditomorpha</taxon>
        <taxon>Rhabditoidea</taxon>
        <taxon>Rhabditidae</taxon>
        <taxon>Diploscapter</taxon>
    </lineage>
</organism>
<dbReference type="InterPro" id="IPR013083">
    <property type="entry name" value="Znf_RING/FYVE/PHD"/>
</dbReference>
<dbReference type="GO" id="GO:0006367">
    <property type="term" value="P:transcription initiation at RNA polymerase II promoter"/>
    <property type="evidence" value="ECO:0007669"/>
    <property type="project" value="InterPro"/>
</dbReference>
<keyword evidence="2" id="KW-0805">Transcription regulation</keyword>
<evidence type="ECO:0000256" key="2">
    <source>
        <dbReference type="ARBA" id="ARBA00023015"/>
    </source>
</evidence>
<comment type="similarity">
    <text evidence="1">Belongs to the TFIIE alpha subunit family.</text>
</comment>
<proteinExistence type="inferred from homology"/>
<comment type="caution">
    <text evidence="6">The sequence shown here is derived from an EMBL/GenBank/DDBJ whole genome shotgun (WGS) entry which is preliminary data.</text>
</comment>
<feature type="region of interest" description="Disordered" evidence="4">
    <location>
        <begin position="359"/>
        <end position="394"/>
    </location>
</feature>
<feature type="domain" description="HTH TFE/IIEalpha-type" evidence="5">
    <location>
        <begin position="32"/>
        <end position="122"/>
    </location>
</feature>
<reference evidence="6 7" key="1">
    <citation type="journal article" date="2017" name="Curr. Biol.">
        <title>Genome architecture and evolution of a unichromosomal asexual nematode.</title>
        <authorList>
            <person name="Fradin H."/>
            <person name="Zegar C."/>
            <person name="Gutwein M."/>
            <person name="Lucas J."/>
            <person name="Kovtun M."/>
            <person name="Corcoran D."/>
            <person name="Baugh L.R."/>
            <person name="Kiontke K."/>
            <person name="Gunsalus K."/>
            <person name="Fitch D.H."/>
            <person name="Piano F."/>
        </authorList>
    </citation>
    <scope>NUCLEOTIDE SEQUENCE [LARGE SCALE GENOMIC DNA]</scope>
    <source>
        <strain evidence="6">PF1309</strain>
    </source>
</reference>
<accession>A0A2A2L4L6</accession>
<name>A0A2A2L4L6_9BILA</name>
<evidence type="ECO:0000259" key="5">
    <source>
        <dbReference type="PROSITE" id="PS51344"/>
    </source>
</evidence>
<evidence type="ECO:0000256" key="3">
    <source>
        <dbReference type="ARBA" id="ARBA00023163"/>
    </source>
</evidence>
<dbReference type="InterPro" id="IPR024550">
    <property type="entry name" value="TFIIEa/SarR/Rpc3_HTH_dom"/>
</dbReference>
<dbReference type="PANTHER" id="PTHR13097:SF7">
    <property type="entry name" value="GENERAL TRANSCRIPTION FACTOR IIE SUBUNIT 1"/>
    <property type="match status" value="1"/>
</dbReference>
<gene>
    <name evidence="6" type="ORF">WR25_20043</name>
</gene>
<evidence type="ECO:0000256" key="1">
    <source>
        <dbReference type="ARBA" id="ARBA00008947"/>
    </source>
</evidence>
<sequence>MSSASAPIASTSSTNGALSGESKIVSEVPPALDRLLLLMVKNFFSKEHFLVVYYILKAVCIREDTLRHRIGFEHKHIRMLLASLKAEKLIKDRMITQKNEQGRNMTILFYFINYRAILNVVKYKIDHMRLKLETKEKDDTQKAHYKCEKCKSIYDDMEIDKIIDIATGQLKCWRCMGEVTQDESANGPNQNTRSLVARFNEQMPPLFCQLQQVGGIQLAPHLLEPDITQYLAEEDRASTNPAQLIDFSAMGLHGANGLSGNRAAAALGGSAHSTLSINYANADTITVNLNSDSKEQQSESTKEVPLWMQDNAHNISNDMGEHDKAVASLTSNETAATTPKEESTGLKRVGQSLHLLAQLEGEQADNPPAKIAKTDETEEKKKQAAESESDEEEDVMIQVAGKMIPWGEVTEEMVMEMTEEERENYQRIVAEHIDF</sequence>
<evidence type="ECO:0000313" key="7">
    <source>
        <dbReference type="Proteomes" id="UP000218231"/>
    </source>
</evidence>